<dbReference type="GO" id="GO:0003824">
    <property type="term" value="F:catalytic activity"/>
    <property type="evidence" value="ECO:0007669"/>
    <property type="project" value="UniProtKB-ARBA"/>
</dbReference>
<dbReference type="AlphaFoldDB" id="A0A8H6EBH1"/>
<sequence length="141" mass="15266">MTEADRLDYWEYQCNHWPNIFQSRDIYRPRRWRSAVACAALQALAGAADVPIVLGDTHSAARYRGVAASLANTVNSHLWNSDLGAGVAFCISSGVASSDRMAHTLATLSRLRLGPGYEDSSDVSASGPTVKFLPNANELLL</sequence>
<dbReference type="Gene3D" id="1.50.10.10">
    <property type="match status" value="1"/>
</dbReference>
<dbReference type="InterPro" id="IPR012341">
    <property type="entry name" value="6hp_glycosidase-like_sf"/>
</dbReference>
<dbReference type="SUPFAM" id="SSF48208">
    <property type="entry name" value="Six-hairpin glycosidases"/>
    <property type="match status" value="1"/>
</dbReference>
<keyword evidence="2" id="KW-1185">Reference proteome</keyword>
<reference evidence="1 2" key="1">
    <citation type="submission" date="2019-04" db="EMBL/GenBank/DDBJ databases">
        <title>Aspergillus burnettii sp. nov., novel species from soil in southeast Queensland.</title>
        <authorList>
            <person name="Gilchrist C.L.M."/>
            <person name="Pitt J.I."/>
            <person name="Lange L."/>
            <person name="Lacey H.J."/>
            <person name="Vuong D."/>
            <person name="Midgley D.J."/>
            <person name="Greenfield P."/>
            <person name="Bradbury M."/>
            <person name="Lacey E."/>
            <person name="Busk P.K."/>
            <person name="Pilgaard B."/>
            <person name="Chooi Y.H."/>
            <person name="Piggott A.M."/>
        </authorList>
    </citation>
    <scope>NUCLEOTIDE SEQUENCE [LARGE SCALE GENOMIC DNA]</scope>
    <source>
        <strain evidence="1 2">FRR 5400</strain>
    </source>
</reference>
<dbReference type="InterPro" id="IPR008928">
    <property type="entry name" value="6-hairpin_glycosidase_sf"/>
</dbReference>
<name>A0A8H6EBH1_PETAA</name>
<dbReference type="Proteomes" id="UP000541154">
    <property type="component" value="Unassembled WGS sequence"/>
</dbReference>
<dbReference type="GO" id="GO:0005975">
    <property type="term" value="P:carbohydrate metabolic process"/>
    <property type="evidence" value="ECO:0007669"/>
    <property type="project" value="InterPro"/>
</dbReference>
<gene>
    <name evidence="1" type="ORF">ETB97_011467</name>
</gene>
<comment type="caution">
    <text evidence="1">The sequence shown here is derived from an EMBL/GenBank/DDBJ whole genome shotgun (WGS) entry which is preliminary data.</text>
</comment>
<organism evidence="1 2">
    <name type="scientific">Petromyces alliaceus</name>
    <name type="common">Aspergillus alliaceus</name>
    <dbReference type="NCBI Taxonomy" id="209559"/>
    <lineage>
        <taxon>Eukaryota</taxon>
        <taxon>Fungi</taxon>
        <taxon>Dikarya</taxon>
        <taxon>Ascomycota</taxon>
        <taxon>Pezizomycotina</taxon>
        <taxon>Eurotiomycetes</taxon>
        <taxon>Eurotiomycetidae</taxon>
        <taxon>Eurotiales</taxon>
        <taxon>Aspergillaceae</taxon>
        <taxon>Aspergillus</taxon>
        <taxon>Aspergillus subgen. Circumdati</taxon>
    </lineage>
</organism>
<accession>A0A8H6EBH1</accession>
<dbReference type="EMBL" id="SPNV01000007">
    <property type="protein sequence ID" value="KAF5866582.1"/>
    <property type="molecule type" value="Genomic_DNA"/>
</dbReference>
<proteinExistence type="predicted"/>
<protein>
    <submittedName>
        <fullName evidence="1">Uncharacterized protein</fullName>
    </submittedName>
</protein>
<evidence type="ECO:0000313" key="2">
    <source>
        <dbReference type="Proteomes" id="UP000541154"/>
    </source>
</evidence>
<evidence type="ECO:0000313" key="1">
    <source>
        <dbReference type="EMBL" id="KAF5866582.1"/>
    </source>
</evidence>